<evidence type="ECO:0008006" key="3">
    <source>
        <dbReference type="Google" id="ProtNLM"/>
    </source>
</evidence>
<dbReference type="InterPro" id="IPR016039">
    <property type="entry name" value="Thiolase-like"/>
</dbReference>
<dbReference type="Proteomes" id="UP000273405">
    <property type="component" value="Unassembled WGS sequence"/>
</dbReference>
<dbReference type="AlphaFoldDB" id="A0A3A8MDE1"/>
<evidence type="ECO:0000313" key="1">
    <source>
        <dbReference type="EMBL" id="RKH30263.1"/>
    </source>
</evidence>
<dbReference type="Gene3D" id="3.40.47.10">
    <property type="match status" value="1"/>
</dbReference>
<comment type="caution">
    <text evidence="1">The sequence shown here is derived from an EMBL/GenBank/DDBJ whole genome shotgun (WGS) entry which is preliminary data.</text>
</comment>
<gene>
    <name evidence="1" type="ORF">D7X12_39140</name>
</gene>
<sequence length="333" mass="35074">MTRPRPLAFKVSTSLGAEPVTGHPLWGITEGFQGLGLYVRLTSLALGDLLDSTGLDGSDAGFWGRTALYVGLSRTRNEAVDFYDDILKAHLARTAIRLVGLHLAPERTYTVFHGNVSALAALREATTRLEEGAIERALIVCADSLVGDDELGLLMADGRLKTPERPRGLVPGEAVAALLVEPETVARRRGAFIQCRLGRVSVGQEAAPRASGGRPTGIALSEVLEQTLRQAGRVGAIYGDLNGEDTRAQEWANALVRLSARGALADAALHWPAASLGDTGAASGAIAVVAAARSFVKGYAEGARVLVWSSSDEGQVAAVLLKHPLGDESLEVR</sequence>
<protein>
    <recommendedName>
        <fullName evidence="3">Beta-ketoacyl synthase N-terminal domain-containing protein</fullName>
    </recommendedName>
</protein>
<keyword evidence="2" id="KW-1185">Reference proteome</keyword>
<accession>A0A3A8MDE1</accession>
<dbReference type="EMBL" id="RAWG01000479">
    <property type="protein sequence ID" value="RKH30263.1"/>
    <property type="molecule type" value="Genomic_DNA"/>
</dbReference>
<dbReference type="GO" id="GO:0016746">
    <property type="term" value="F:acyltransferase activity"/>
    <property type="evidence" value="ECO:0007669"/>
    <property type="project" value="InterPro"/>
</dbReference>
<reference evidence="2" key="1">
    <citation type="submission" date="2018-09" db="EMBL/GenBank/DDBJ databases">
        <authorList>
            <person name="Livingstone P.G."/>
            <person name="Whitworth D.E."/>
        </authorList>
    </citation>
    <scope>NUCLEOTIDE SEQUENCE [LARGE SCALE GENOMIC DNA]</scope>
    <source>
        <strain evidence="2">CA040B</strain>
    </source>
</reference>
<evidence type="ECO:0000313" key="2">
    <source>
        <dbReference type="Proteomes" id="UP000273405"/>
    </source>
</evidence>
<organism evidence="1 2">
    <name type="scientific">Corallococcus sicarius</name>
    <dbReference type="NCBI Taxonomy" id="2316726"/>
    <lineage>
        <taxon>Bacteria</taxon>
        <taxon>Pseudomonadati</taxon>
        <taxon>Myxococcota</taxon>
        <taxon>Myxococcia</taxon>
        <taxon>Myxococcales</taxon>
        <taxon>Cystobacterineae</taxon>
        <taxon>Myxococcaceae</taxon>
        <taxon>Corallococcus</taxon>
    </lineage>
</organism>
<dbReference type="SUPFAM" id="SSF53901">
    <property type="entry name" value="Thiolase-like"/>
    <property type="match status" value="2"/>
</dbReference>
<name>A0A3A8MDE1_9BACT</name>
<proteinExistence type="predicted"/>